<keyword evidence="3" id="KW-0378">Hydrolase</keyword>
<keyword evidence="1" id="KW-0732">Signal</keyword>
<sequence>MMNLKTATLALFLSLTFAFSFAQNGLQPAAPVSAKINAERLQRIDRVIEENIEKKLISGAIGFVARDGKIVYNKAFGYRDLETKAAMHTSDIFRIASQTKAITSIAVMMLFEEGRFLLDDPISKYIPAFAKPVVLDKFNATDSSYTTLPAKREITIRDLLTHTSGIDYAVIGSANMKAVYAKNGLSPGFGSKELLLKDEILKLAKSPLVHQPGERFTYGLNTDVLGYLVEVVSGKSLDQFFSERIFKPLGMNDTYFYLPASKRSRLVPVYTFNDQNQLVKHVRSGAITSDYPVSNGTYFSGGAGLSSTIQDYAIFLQMLLNRGKYNGHQLLSRRTVDLMTMNQIGDISLRGDKFGLGFQITSEQGMAKLGVTEGTFAWGGYFGTTYWVDPVEKIVGLIFIQQSPLRSDIHDKFKAAVYQSLAD</sequence>
<accession>A0ABW4ZKI9</accession>
<evidence type="ECO:0000313" key="4">
    <source>
        <dbReference type="Proteomes" id="UP001597387"/>
    </source>
</evidence>
<dbReference type="InterPro" id="IPR001466">
    <property type="entry name" value="Beta-lactam-related"/>
</dbReference>
<dbReference type="GO" id="GO:0016787">
    <property type="term" value="F:hydrolase activity"/>
    <property type="evidence" value="ECO:0007669"/>
    <property type="project" value="UniProtKB-KW"/>
</dbReference>
<comment type="caution">
    <text evidence="3">The sequence shown here is derived from an EMBL/GenBank/DDBJ whole genome shotgun (WGS) entry which is preliminary data.</text>
</comment>
<evidence type="ECO:0000256" key="1">
    <source>
        <dbReference type="SAM" id="SignalP"/>
    </source>
</evidence>
<dbReference type="PANTHER" id="PTHR43283:SF3">
    <property type="entry name" value="BETA-LACTAMASE FAMILY PROTEIN (AFU_ORTHOLOGUE AFUA_5G07500)"/>
    <property type="match status" value="1"/>
</dbReference>
<dbReference type="EMBL" id="JBHUHZ010000001">
    <property type="protein sequence ID" value="MFD2162600.1"/>
    <property type="molecule type" value="Genomic_DNA"/>
</dbReference>
<organism evidence="3 4">
    <name type="scientific">Paradesertivirga mongoliensis</name>
    <dbReference type="NCBI Taxonomy" id="2100740"/>
    <lineage>
        <taxon>Bacteria</taxon>
        <taxon>Pseudomonadati</taxon>
        <taxon>Bacteroidota</taxon>
        <taxon>Sphingobacteriia</taxon>
        <taxon>Sphingobacteriales</taxon>
        <taxon>Sphingobacteriaceae</taxon>
        <taxon>Paradesertivirga</taxon>
    </lineage>
</organism>
<dbReference type="SUPFAM" id="SSF56601">
    <property type="entry name" value="beta-lactamase/transpeptidase-like"/>
    <property type="match status" value="1"/>
</dbReference>
<feature type="chain" id="PRO_5046991290" evidence="1">
    <location>
        <begin position="23"/>
        <end position="423"/>
    </location>
</feature>
<keyword evidence="4" id="KW-1185">Reference proteome</keyword>
<feature type="domain" description="Beta-lactamase-related" evidence="2">
    <location>
        <begin position="44"/>
        <end position="411"/>
    </location>
</feature>
<dbReference type="Gene3D" id="3.40.710.10">
    <property type="entry name" value="DD-peptidase/beta-lactamase superfamily"/>
    <property type="match status" value="1"/>
</dbReference>
<dbReference type="InterPro" id="IPR050789">
    <property type="entry name" value="Diverse_Enzym_Activities"/>
</dbReference>
<proteinExistence type="predicted"/>
<dbReference type="RefSeq" id="WP_255903287.1">
    <property type="nucleotide sequence ID" value="NZ_JAFMZO010000003.1"/>
</dbReference>
<reference evidence="4" key="1">
    <citation type="journal article" date="2019" name="Int. J. Syst. Evol. Microbiol.">
        <title>The Global Catalogue of Microorganisms (GCM) 10K type strain sequencing project: providing services to taxonomists for standard genome sequencing and annotation.</title>
        <authorList>
            <consortium name="The Broad Institute Genomics Platform"/>
            <consortium name="The Broad Institute Genome Sequencing Center for Infectious Disease"/>
            <person name="Wu L."/>
            <person name="Ma J."/>
        </authorList>
    </citation>
    <scope>NUCLEOTIDE SEQUENCE [LARGE SCALE GENOMIC DNA]</scope>
    <source>
        <strain evidence="4">KCTC 42217</strain>
    </source>
</reference>
<name>A0ABW4ZKI9_9SPHI</name>
<dbReference type="Proteomes" id="UP001597387">
    <property type="component" value="Unassembled WGS sequence"/>
</dbReference>
<gene>
    <name evidence="3" type="ORF">ACFSJU_09375</name>
</gene>
<dbReference type="EC" id="3.-.-.-" evidence="3"/>
<protein>
    <submittedName>
        <fullName evidence="3">Serine hydrolase domain-containing protein</fullName>
        <ecNumber evidence="3">3.-.-.-</ecNumber>
    </submittedName>
</protein>
<evidence type="ECO:0000259" key="2">
    <source>
        <dbReference type="Pfam" id="PF00144"/>
    </source>
</evidence>
<dbReference type="PANTHER" id="PTHR43283">
    <property type="entry name" value="BETA-LACTAMASE-RELATED"/>
    <property type="match status" value="1"/>
</dbReference>
<feature type="signal peptide" evidence="1">
    <location>
        <begin position="1"/>
        <end position="22"/>
    </location>
</feature>
<dbReference type="Pfam" id="PF00144">
    <property type="entry name" value="Beta-lactamase"/>
    <property type="match status" value="1"/>
</dbReference>
<evidence type="ECO:0000313" key="3">
    <source>
        <dbReference type="EMBL" id="MFD2162600.1"/>
    </source>
</evidence>
<dbReference type="InterPro" id="IPR012338">
    <property type="entry name" value="Beta-lactam/transpept-like"/>
</dbReference>